<evidence type="ECO:0000313" key="2">
    <source>
        <dbReference type="EMBL" id="AIF07162.1"/>
    </source>
</evidence>
<proteinExistence type="predicted"/>
<feature type="region of interest" description="Disordered" evidence="1">
    <location>
        <begin position="122"/>
        <end position="143"/>
    </location>
</feature>
<organism evidence="2">
    <name type="scientific">uncultured marine thaumarchaeote KM3_200_B02</name>
    <dbReference type="NCBI Taxonomy" id="1456093"/>
    <lineage>
        <taxon>Archaea</taxon>
        <taxon>Nitrososphaerota</taxon>
        <taxon>environmental samples</taxon>
    </lineage>
</organism>
<accession>A0A075GY43</accession>
<dbReference type="AlphaFoldDB" id="A0A075GY43"/>
<name>A0A075GY43_9ARCH</name>
<dbReference type="EMBL" id="KF900793">
    <property type="protein sequence ID" value="AIF07162.1"/>
    <property type="molecule type" value="Genomic_DNA"/>
</dbReference>
<evidence type="ECO:0000256" key="1">
    <source>
        <dbReference type="SAM" id="MobiDB-lite"/>
    </source>
</evidence>
<sequence length="143" mass="16630">MLSDREKLILHFVSVITIAKMTNMPNYEQMLETMIEEVRKNRCRSLNDDDIAVLLKEVNEEMICGKIMFQHLVEDQISSTYCPVFDGTGRMVQKSDDTEPCITCGKPKKDHNFKEMSDCEWSMTGKRPNTNTKPKIFRGEDMR</sequence>
<protein>
    <submittedName>
        <fullName evidence="2">Uncharacterized protein</fullName>
    </submittedName>
</protein>
<reference evidence="2" key="1">
    <citation type="journal article" date="2014" name="Genome Biol. Evol.">
        <title>Pangenome evidence for extensive interdomain horizontal transfer affecting lineage core and shell genes in uncultured planktonic thaumarchaeota and euryarchaeota.</title>
        <authorList>
            <person name="Deschamps P."/>
            <person name="Zivanovic Y."/>
            <person name="Moreira D."/>
            <person name="Rodriguez-Valera F."/>
            <person name="Lopez-Garcia P."/>
        </authorList>
    </citation>
    <scope>NUCLEOTIDE SEQUENCE</scope>
</reference>